<evidence type="ECO:0000256" key="1">
    <source>
        <dbReference type="ARBA" id="ARBA00007469"/>
    </source>
</evidence>
<dbReference type="PROSITE" id="PS00530">
    <property type="entry name" value="RNASE_T2_1"/>
    <property type="match status" value="1"/>
</dbReference>
<evidence type="ECO:0000256" key="5">
    <source>
        <dbReference type="SAM" id="SignalP"/>
    </source>
</evidence>
<accession>A0ABR2CTN9</accession>
<dbReference type="Gene3D" id="3.90.730.10">
    <property type="entry name" value="Ribonuclease T2-like"/>
    <property type="match status" value="1"/>
</dbReference>
<dbReference type="PANTHER" id="PTHR11240:SF22">
    <property type="entry name" value="RIBONUCLEASE T2"/>
    <property type="match status" value="1"/>
</dbReference>
<feature type="chain" id="PRO_5046893861" evidence="5">
    <location>
        <begin position="26"/>
        <end position="244"/>
    </location>
</feature>
<dbReference type="Pfam" id="PF00445">
    <property type="entry name" value="Ribonuclease_T2"/>
    <property type="match status" value="1"/>
</dbReference>
<evidence type="ECO:0000256" key="2">
    <source>
        <dbReference type="ARBA" id="ARBA00022722"/>
    </source>
</evidence>
<protein>
    <submittedName>
        <fullName evidence="6">Uncharacterized protein</fullName>
    </submittedName>
</protein>
<gene>
    <name evidence="6" type="ORF">V6N12_047676</name>
</gene>
<comment type="similarity">
    <text evidence="1 4">Belongs to the RNase T2 family.</text>
</comment>
<name>A0ABR2CTN9_9ROSI</name>
<keyword evidence="2" id="KW-0378">Hydrolase</keyword>
<evidence type="ECO:0000313" key="6">
    <source>
        <dbReference type="EMBL" id="KAK8523146.1"/>
    </source>
</evidence>
<evidence type="ECO:0000256" key="4">
    <source>
        <dbReference type="RuleBase" id="RU004328"/>
    </source>
</evidence>
<keyword evidence="2" id="KW-0540">Nuclease</keyword>
<keyword evidence="3" id="KW-0456">Lyase</keyword>
<dbReference type="InterPro" id="IPR033130">
    <property type="entry name" value="RNase_T2_His_AS_2"/>
</dbReference>
<dbReference type="InterPro" id="IPR036430">
    <property type="entry name" value="RNase_T2-like_sf"/>
</dbReference>
<organism evidence="6 7">
    <name type="scientific">Hibiscus sabdariffa</name>
    <name type="common">roselle</name>
    <dbReference type="NCBI Taxonomy" id="183260"/>
    <lineage>
        <taxon>Eukaryota</taxon>
        <taxon>Viridiplantae</taxon>
        <taxon>Streptophyta</taxon>
        <taxon>Embryophyta</taxon>
        <taxon>Tracheophyta</taxon>
        <taxon>Spermatophyta</taxon>
        <taxon>Magnoliopsida</taxon>
        <taxon>eudicotyledons</taxon>
        <taxon>Gunneridae</taxon>
        <taxon>Pentapetalae</taxon>
        <taxon>rosids</taxon>
        <taxon>malvids</taxon>
        <taxon>Malvales</taxon>
        <taxon>Malvaceae</taxon>
        <taxon>Malvoideae</taxon>
        <taxon>Hibiscus</taxon>
    </lineage>
</organism>
<evidence type="ECO:0000256" key="3">
    <source>
        <dbReference type="ARBA" id="ARBA00023239"/>
    </source>
</evidence>
<evidence type="ECO:0000313" key="7">
    <source>
        <dbReference type="Proteomes" id="UP001472677"/>
    </source>
</evidence>
<comment type="caution">
    <text evidence="6">The sequence shown here is derived from an EMBL/GenBank/DDBJ whole genome shotgun (WGS) entry which is preliminary data.</text>
</comment>
<reference evidence="6 7" key="1">
    <citation type="journal article" date="2024" name="G3 (Bethesda)">
        <title>Genome assembly of Hibiscus sabdariffa L. provides insights into metabolisms of medicinal natural products.</title>
        <authorList>
            <person name="Kim T."/>
        </authorList>
    </citation>
    <scope>NUCLEOTIDE SEQUENCE [LARGE SCALE GENOMIC DNA]</scope>
    <source>
        <strain evidence="6">TK-2024</strain>
        <tissue evidence="6">Old leaves</tissue>
    </source>
</reference>
<dbReference type="InterPro" id="IPR001568">
    <property type="entry name" value="RNase_T2-like"/>
</dbReference>
<feature type="signal peptide" evidence="5">
    <location>
        <begin position="1"/>
        <end position="25"/>
    </location>
</feature>
<sequence length="244" mass="27131">MEHPISRIAMLVFVLMSCLLVGSHPMQPSATTFVSYLFALTWPPSACASTIRCKSSQPPIHFTIHGLWPQDGSYRGVRPYKKNRQCSTLPVLWPSDIIQLKMLDGNLEKQLNQSWPNLKDDNLNVIFWLDEWAKHGMCSDYGDNPVAYFSTAINLSNNVVSGLNLVPGIADTVDNIANTVYKQVKGRPVIHCVTRRASASASASAQKLLGELRFCYKKGHLTIQNCTRLYSGDCNSGRDSITLL</sequence>
<keyword evidence="7" id="KW-1185">Reference proteome</keyword>
<proteinExistence type="inferred from homology"/>
<dbReference type="PANTHER" id="PTHR11240">
    <property type="entry name" value="RIBONUCLEASE T2"/>
    <property type="match status" value="1"/>
</dbReference>
<dbReference type="InterPro" id="IPR018188">
    <property type="entry name" value="RNase_T2_His_AS_1"/>
</dbReference>
<dbReference type="PROSITE" id="PS00531">
    <property type="entry name" value="RNASE_T2_2"/>
    <property type="match status" value="1"/>
</dbReference>
<dbReference type="Proteomes" id="UP001472677">
    <property type="component" value="Unassembled WGS sequence"/>
</dbReference>
<dbReference type="PROSITE" id="PS51257">
    <property type="entry name" value="PROKAR_LIPOPROTEIN"/>
    <property type="match status" value="1"/>
</dbReference>
<dbReference type="SUPFAM" id="SSF55895">
    <property type="entry name" value="Ribonuclease Rh-like"/>
    <property type="match status" value="1"/>
</dbReference>
<keyword evidence="5" id="KW-0732">Signal</keyword>
<dbReference type="EMBL" id="JBBPBM010000043">
    <property type="protein sequence ID" value="KAK8523146.1"/>
    <property type="molecule type" value="Genomic_DNA"/>
</dbReference>